<accession>A0A561R1B3</accession>
<comment type="caution">
    <text evidence="1">The sequence shown here is derived from an EMBL/GenBank/DDBJ whole genome shotgun (WGS) entry which is preliminary data.</text>
</comment>
<dbReference type="EMBL" id="VIWP01000002">
    <property type="protein sequence ID" value="TWF56396.1"/>
    <property type="molecule type" value="Genomic_DNA"/>
</dbReference>
<evidence type="ECO:0008006" key="3">
    <source>
        <dbReference type="Google" id="ProtNLM"/>
    </source>
</evidence>
<name>A0A561R1B3_9HYPH</name>
<proteinExistence type="predicted"/>
<dbReference type="AlphaFoldDB" id="A0A561R1B3"/>
<protein>
    <recommendedName>
        <fullName evidence="3">DUF1127 domain-containing protein</fullName>
    </recommendedName>
</protein>
<organism evidence="1 2">
    <name type="scientific">Neorhizobium alkalisoli</name>
    <dbReference type="NCBI Taxonomy" id="528178"/>
    <lineage>
        <taxon>Bacteria</taxon>
        <taxon>Pseudomonadati</taxon>
        <taxon>Pseudomonadota</taxon>
        <taxon>Alphaproteobacteria</taxon>
        <taxon>Hyphomicrobiales</taxon>
        <taxon>Rhizobiaceae</taxon>
        <taxon>Rhizobium/Agrobacterium group</taxon>
        <taxon>Neorhizobium</taxon>
    </lineage>
</organism>
<dbReference type="Proteomes" id="UP000320653">
    <property type="component" value="Unassembled WGS sequence"/>
</dbReference>
<gene>
    <name evidence="1" type="ORF">FHW37_10222</name>
</gene>
<reference evidence="1 2" key="1">
    <citation type="submission" date="2019-06" db="EMBL/GenBank/DDBJ databases">
        <title>Sorghum-associated microbial communities from plants grown in Nebraska, USA.</title>
        <authorList>
            <person name="Schachtman D."/>
        </authorList>
    </citation>
    <scope>NUCLEOTIDE SEQUENCE [LARGE SCALE GENOMIC DNA]</scope>
    <source>
        <strain evidence="1 2">1225</strain>
    </source>
</reference>
<evidence type="ECO:0000313" key="2">
    <source>
        <dbReference type="Proteomes" id="UP000320653"/>
    </source>
</evidence>
<evidence type="ECO:0000313" key="1">
    <source>
        <dbReference type="EMBL" id="TWF56396.1"/>
    </source>
</evidence>
<keyword evidence="2" id="KW-1185">Reference proteome</keyword>
<sequence length="81" mass="9734">MQKNQSRVVDDLSLVLGDLFREFGVWKIALAFLRAAWQRHQLARINDVDVLSYRMRRDIGLERGINDDAVNGEERYWERWR</sequence>